<accession>S8A2F5</accession>
<reference evidence="2" key="2">
    <citation type="submission" date="2013-04" db="EMBL/GenBank/DDBJ databases">
        <title>Genomic mechanisms accounting for the adaptation to parasitism in nematode-trapping fungi.</title>
        <authorList>
            <person name="Ahren D.G."/>
        </authorList>
    </citation>
    <scope>NUCLEOTIDE SEQUENCE [LARGE SCALE GENOMIC DNA]</scope>
    <source>
        <strain evidence="2">CBS 200.50</strain>
    </source>
</reference>
<proteinExistence type="predicted"/>
<dbReference type="Proteomes" id="UP000015100">
    <property type="component" value="Unassembled WGS sequence"/>
</dbReference>
<dbReference type="EMBL" id="AQGS01000710">
    <property type="protein sequence ID" value="EPS37200.1"/>
    <property type="molecule type" value="Genomic_DNA"/>
</dbReference>
<protein>
    <submittedName>
        <fullName evidence="1">Uncharacterized protein</fullName>
    </submittedName>
</protein>
<dbReference type="AlphaFoldDB" id="S8A2F5"/>
<organism evidence="1 2">
    <name type="scientific">Dactylellina haptotyla (strain CBS 200.50)</name>
    <name type="common">Nematode-trapping fungus</name>
    <name type="synonym">Monacrosporium haptotylum</name>
    <dbReference type="NCBI Taxonomy" id="1284197"/>
    <lineage>
        <taxon>Eukaryota</taxon>
        <taxon>Fungi</taxon>
        <taxon>Dikarya</taxon>
        <taxon>Ascomycota</taxon>
        <taxon>Pezizomycotina</taxon>
        <taxon>Orbiliomycetes</taxon>
        <taxon>Orbiliales</taxon>
        <taxon>Orbiliaceae</taxon>
        <taxon>Dactylellina</taxon>
    </lineage>
</organism>
<evidence type="ECO:0000313" key="2">
    <source>
        <dbReference type="Proteomes" id="UP000015100"/>
    </source>
</evidence>
<dbReference type="HOGENOM" id="CLU_2320307_0_0_1"/>
<reference evidence="1 2" key="1">
    <citation type="journal article" date="2013" name="PLoS Genet.">
        <title>Genomic mechanisms accounting for the adaptation to parasitism in nematode-trapping fungi.</title>
        <authorList>
            <person name="Meerupati T."/>
            <person name="Andersson K.M."/>
            <person name="Friman E."/>
            <person name="Kumar D."/>
            <person name="Tunlid A."/>
            <person name="Ahren D."/>
        </authorList>
    </citation>
    <scope>NUCLEOTIDE SEQUENCE [LARGE SCALE GENOMIC DNA]</scope>
    <source>
        <strain evidence="1 2">CBS 200.50</strain>
    </source>
</reference>
<name>S8A2F5_DACHA</name>
<sequence>MDRAISRFTDESDLMLVEEPSDELMIWAQAFIKGNFSSNTNIAGTSDSVFDCNENQTNPLFCENLFDIWSMMCLSPIILIHNWSPPYPWLNLPRKSAGK</sequence>
<evidence type="ECO:0000313" key="1">
    <source>
        <dbReference type="EMBL" id="EPS37200.1"/>
    </source>
</evidence>
<gene>
    <name evidence="1" type="ORF">H072_9158</name>
</gene>
<comment type="caution">
    <text evidence="1">The sequence shown here is derived from an EMBL/GenBank/DDBJ whole genome shotgun (WGS) entry which is preliminary data.</text>
</comment>
<keyword evidence="2" id="KW-1185">Reference proteome</keyword>